<proteinExistence type="predicted"/>
<reference evidence="5" key="3">
    <citation type="submission" date="2016-03" db="UniProtKB">
        <authorList>
            <consortium name="EnsemblProtists"/>
        </authorList>
    </citation>
    <scope>IDENTIFICATION</scope>
</reference>
<dbReference type="OMA" id="DWSWEYA"/>
<dbReference type="SUPFAM" id="SSF50129">
    <property type="entry name" value="GroES-like"/>
    <property type="match status" value="1"/>
</dbReference>
<dbReference type="HOGENOM" id="CLU_026673_3_4_1"/>
<dbReference type="EMBL" id="JH992988">
    <property type="protein sequence ID" value="EKX47898.1"/>
    <property type="molecule type" value="Genomic_DNA"/>
</dbReference>
<keyword evidence="2" id="KW-0560">Oxidoreductase</keyword>
<dbReference type="AlphaFoldDB" id="L1JHA8"/>
<feature type="domain" description="Enoyl reductase (ER)" evidence="3">
    <location>
        <begin position="3"/>
        <end position="306"/>
    </location>
</feature>
<keyword evidence="1" id="KW-0521">NADP</keyword>
<dbReference type="Gene3D" id="3.90.180.10">
    <property type="entry name" value="Medium-chain alcohol dehydrogenases, catalytic domain"/>
    <property type="match status" value="1"/>
</dbReference>
<evidence type="ECO:0000256" key="1">
    <source>
        <dbReference type="ARBA" id="ARBA00022857"/>
    </source>
</evidence>
<dbReference type="Gene3D" id="3.40.50.720">
    <property type="entry name" value="NAD(P)-binding Rossmann-like Domain"/>
    <property type="match status" value="1"/>
</dbReference>
<protein>
    <recommendedName>
        <fullName evidence="3">Enoyl reductase (ER) domain-containing protein</fullName>
    </recommendedName>
</protein>
<dbReference type="OrthoDB" id="3509362at2759"/>
<dbReference type="GO" id="GO:0070402">
    <property type="term" value="F:NADPH binding"/>
    <property type="evidence" value="ECO:0007669"/>
    <property type="project" value="TreeGrafter"/>
</dbReference>
<reference evidence="6" key="2">
    <citation type="submission" date="2012-11" db="EMBL/GenBank/DDBJ databases">
        <authorList>
            <person name="Kuo A."/>
            <person name="Curtis B.A."/>
            <person name="Tanifuji G."/>
            <person name="Burki F."/>
            <person name="Gruber A."/>
            <person name="Irimia M."/>
            <person name="Maruyama S."/>
            <person name="Arias M.C."/>
            <person name="Ball S.G."/>
            <person name="Gile G.H."/>
            <person name="Hirakawa Y."/>
            <person name="Hopkins J.F."/>
            <person name="Rensing S.A."/>
            <person name="Schmutz J."/>
            <person name="Symeonidi A."/>
            <person name="Elias M."/>
            <person name="Eveleigh R.J."/>
            <person name="Herman E.K."/>
            <person name="Klute M.J."/>
            <person name="Nakayama T."/>
            <person name="Obornik M."/>
            <person name="Reyes-Prieto A."/>
            <person name="Armbrust E.V."/>
            <person name="Aves S.J."/>
            <person name="Beiko R.G."/>
            <person name="Coutinho P."/>
            <person name="Dacks J.B."/>
            <person name="Durnford D.G."/>
            <person name="Fast N.M."/>
            <person name="Green B.R."/>
            <person name="Grisdale C."/>
            <person name="Hempe F."/>
            <person name="Henrissat B."/>
            <person name="Hoppner M.P."/>
            <person name="Ishida K.-I."/>
            <person name="Kim E."/>
            <person name="Koreny L."/>
            <person name="Kroth P.G."/>
            <person name="Liu Y."/>
            <person name="Malik S.-B."/>
            <person name="Maier U.G."/>
            <person name="McRose D."/>
            <person name="Mock T."/>
            <person name="Neilson J.A."/>
            <person name="Onodera N.T."/>
            <person name="Poole A.M."/>
            <person name="Pritham E.J."/>
            <person name="Richards T.A."/>
            <person name="Rocap G."/>
            <person name="Roy S.W."/>
            <person name="Sarai C."/>
            <person name="Schaack S."/>
            <person name="Shirato S."/>
            <person name="Slamovits C.H."/>
            <person name="Spencer D.F."/>
            <person name="Suzuki S."/>
            <person name="Worden A.Z."/>
            <person name="Zauner S."/>
            <person name="Barry K."/>
            <person name="Bell C."/>
            <person name="Bharti A.K."/>
            <person name="Crow J.A."/>
            <person name="Grimwood J."/>
            <person name="Kramer R."/>
            <person name="Lindquist E."/>
            <person name="Lucas S."/>
            <person name="Salamov A."/>
            <person name="McFadden G.I."/>
            <person name="Lane C.E."/>
            <person name="Keeling P.J."/>
            <person name="Gray M.W."/>
            <person name="Grigoriev I.V."/>
            <person name="Archibald J.M."/>
        </authorList>
    </citation>
    <scope>NUCLEOTIDE SEQUENCE</scope>
    <source>
        <strain evidence="6">CCMP2712</strain>
    </source>
</reference>
<organism evidence="4">
    <name type="scientific">Guillardia theta (strain CCMP2712)</name>
    <name type="common">Cryptophyte</name>
    <dbReference type="NCBI Taxonomy" id="905079"/>
    <lineage>
        <taxon>Eukaryota</taxon>
        <taxon>Cryptophyceae</taxon>
        <taxon>Pyrenomonadales</taxon>
        <taxon>Geminigeraceae</taxon>
        <taxon>Guillardia</taxon>
    </lineage>
</organism>
<dbReference type="RefSeq" id="XP_005834878.1">
    <property type="nucleotide sequence ID" value="XM_005834821.1"/>
</dbReference>
<dbReference type="PANTHER" id="PTHR48106:SF8">
    <property type="entry name" value="OS02G0805600 PROTEIN"/>
    <property type="match status" value="1"/>
</dbReference>
<dbReference type="eggNOG" id="KOG1198">
    <property type="taxonomic scope" value="Eukaryota"/>
</dbReference>
<reference evidence="4 6" key="1">
    <citation type="journal article" date="2012" name="Nature">
        <title>Algal genomes reveal evolutionary mosaicism and the fate of nucleomorphs.</title>
        <authorList>
            <consortium name="DOE Joint Genome Institute"/>
            <person name="Curtis B.A."/>
            <person name="Tanifuji G."/>
            <person name="Burki F."/>
            <person name="Gruber A."/>
            <person name="Irimia M."/>
            <person name="Maruyama S."/>
            <person name="Arias M.C."/>
            <person name="Ball S.G."/>
            <person name="Gile G.H."/>
            <person name="Hirakawa Y."/>
            <person name="Hopkins J.F."/>
            <person name="Kuo A."/>
            <person name="Rensing S.A."/>
            <person name="Schmutz J."/>
            <person name="Symeonidi A."/>
            <person name="Elias M."/>
            <person name="Eveleigh R.J."/>
            <person name="Herman E.K."/>
            <person name="Klute M.J."/>
            <person name="Nakayama T."/>
            <person name="Obornik M."/>
            <person name="Reyes-Prieto A."/>
            <person name="Armbrust E.V."/>
            <person name="Aves S.J."/>
            <person name="Beiko R.G."/>
            <person name="Coutinho P."/>
            <person name="Dacks J.B."/>
            <person name="Durnford D.G."/>
            <person name="Fast N.M."/>
            <person name="Green B.R."/>
            <person name="Grisdale C.J."/>
            <person name="Hempel F."/>
            <person name="Henrissat B."/>
            <person name="Hoppner M.P."/>
            <person name="Ishida K."/>
            <person name="Kim E."/>
            <person name="Koreny L."/>
            <person name="Kroth P.G."/>
            <person name="Liu Y."/>
            <person name="Malik S.B."/>
            <person name="Maier U.G."/>
            <person name="McRose D."/>
            <person name="Mock T."/>
            <person name="Neilson J.A."/>
            <person name="Onodera N.T."/>
            <person name="Poole A.M."/>
            <person name="Pritham E.J."/>
            <person name="Richards T.A."/>
            <person name="Rocap G."/>
            <person name="Roy S.W."/>
            <person name="Sarai C."/>
            <person name="Schaack S."/>
            <person name="Shirato S."/>
            <person name="Slamovits C.H."/>
            <person name="Spencer D.F."/>
            <person name="Suzuki S."/>
            <person name="Worden A.Z."/>
            <person name="Zauner S."/>
            <person name="Barry K."/>
            <person name="Bell C."/>
            <person name="Bharti A.K."/>
            <person name="Crow J.A."/>
            <person name="Grimwood J."/>
            <person name="Kramer R."/>
            <person name="Lindquist E."/>
            <person name="Lucas S."/>
            <person name="Salamov A."/>
            <person name="McFadden G.I."/>
            <person name="Lane C.E."/>
            <person name="Keeling P.J."/>
            <person name="Gray M.W."/>
            <person name="Grigoriev I.V."/>
            <person name="Archibald J.M."/>
        </authorList>
    </citation>
    <scope>NUCLEOTIDE SEQUENCE</scope>
    <source>
        <strain evidence="4 6">CCMP2712</strain>
    </source>
</reference>
<name>L1JHA8_GUITC</name>
<evidence type="ECO:0000313" key="6">
    <source>
        <dbReference type="Proteomes" id="UP000011087"/>
    </source>
</evidence>
<evidence type="ECO:0000313" key="5">
    <source>
        <dbReference type="EnsemblProtists" id="EKX47898"/>
    </source>
</evidence>
<keyword evidence="6" id="KW-1185">Reference proteome</keyword>
<dbReference type="Pfam" id="PF08240">
    <property type="entry name" value="ADH_N"/>
    <property type="match status" value="1"/>
</dbReference>
<dbReference type="PANTHER" id="PTHR48106">
    <property type="entry name" value="QUINONE OXIDOREDUCTASE PIG3-RELATED"/>
    <property type="match status" value="1"/>
</dbReference>
<dbReference type="KEGG" id="gtt:GUITHDRAFT_93861"/>
<dbReference type="SUPFAM" id="SSF51735">
    <property type="entry name" value="NAD(P)-binding Rossmann-fold domains"/>
    <property type="match status" value="1"/>
</dbReference>
<dbReference type="GO" id="GO:0016651">
    <property type="term" value="F:oxidoreductase activity, acting on NAD(P)H"/>
    <property type="evidence" value="ECO:0007669"/>
    <property type="project" value="TreeGrafter"/>
</dbReference>
<dbReference type="GeneID" id="17304528"/>
<dbReference type="InterPro" id="IPR013154">
    <property type="entry name" value="ADH-like_N"/>
</dbReference>
<accession>L1JHA8</accession>
<evidence type="ECO:0000256" key="2">
    <source>
        <dbReference type="ARBA" id="ARBA00023002"/>
    </source>
</evidence>
<dbReference type="PaxDb" id="55529-EKX47898"/>
<dbReference type="SMART" id="SM00829">
    <property type="entry name" value="PKS_ER"/>
    <property type="match status" value="1"/>
</dbReference>
<evidence type="ECO:0000259" key="3">
    <source>
        <dbReference type="SMART" id="SM00829"/>
    </source>
</evidence>
<dbReference type="InterPro" id="IPR036291">
    <property type="entry name" value="NAD(P)-bd_dom_sf"/>
</dbReference>
<dbReference type="InterPro" id="IPR020843">
    <property type="entry name" value="ER"/>
</dbReference>
<sequence length="317" mass="34487">MYARPIPWPGEGEMLLRVRSFAVSGADLEQVKGRFVAPRGCTDIIGMEVSGEIMIVDEETDGMVEGGAVCAMVSGGGYAEFCVCKKQQALLLPRGFDWNVAAAMPLGLCVAWSCLFELAELKEGTSVLIHGGAGGVGHIMIQVARNFGIEVFTTCRSKQKVEFCLSLGADYACESNTEDIDKIVRTATCGKGVDAVIDCIGGDTIDRNIQLLKPGGKLVFQGCMVEEGKFNIQRLIEKKVEVLGCSIRNSEEEFKNKMFKAIRTKVWPLVLDGKIRPHLSSVYRMSEVQTAIAKMREETRVGKLVCSIGGEFLKAAD</sequence>
<gene>
    <name evidence="4" type="ORF">GUITHDRAFT_93861</name>
</gene>
<dbReference type="Proteomes" id="UP000011087">
    <property type="component" value="Unassembled WGS sequence"/>
</dbReference>
<dbReference type="Pfam" id="PF00107">
    <property type="entry name" value="ADH_zinc_N"/>
    <property type="match status" value="1"/>
</dbReference>
<evidence type="ECO:0000313" key="4">
    <source>
        <dbReference type="EMBL" id="EKX47898.1"/>
    </source>
</evidence>
<dbReference type="EnsemblProtists" id="EKX47898">
    <property type="protein sequence ID" value="EKX47898"/>
    <property type="gene ID" value="GUITHDRAFT_93861"/>
</dbReference>
<dbReference type="STRING" id="905079.L1JHA8"/>
<dbReference type="InterPro" id="IPR013149">
    <property type="entry name" value="ADH-like_C"/>
</dbReference>
<dbReference type="InterPro" id="IPR011032">
    <property type="entry name" value="GroES-like_sf"/>
</dbReference>